<name>A0A3L8Q2E0_9GAMM</name>
<feature type="transmembrane region" description="Helical" evidence="2">
    <location>
        <begin position="30"/>
        <end position="49"/>
    </location>
</feature>
<dbReference type="GO" id="GO:0005829">
    <property type="term" value="C:cytosol"/>
    <property type="evidence" value="ECO:0007669"/>
    <property type="project" value="TreeGrafter"/>
</dbReference>
<dbReference type="CDD" id="cd00757">
    <property type="entry name" value="ThiF_MoeB_HesA_family"/>
    <property type="match status" value="1"/>
</dbReference>
<dbReference type="InterPro" id="IPR045886">
    <property type="entry name" value="ThiF/MoeB/HesA"/>
</dbReference>
<evidence type="ECO:0000256" key="1">
    <source>
        <dbReference type="ARBA" id="ARBA00009919"/>
    </source>
</evidence>
<comment type="similarity">
    <text evidence="1">Belongs to the HesA/MoeB/ThiF family.</text>
</comment>
<evidence type="ECO:0000259" key="3">
    <source>
        <dbReference type="Pfam" id="PF00899"/>
    </source>
</evidence>
<dbReference type="Pfam" id="PF00899">
    <property type="entry name" value="ThiF"/>
    <property type="match status" value="1"/>
</dbReference>
<reference evidence="4 5" key="1">
    <citation type="submission" date="2018-09" db="EMBL/GenBank/DDBJ databases">
        <title>Phylogeny of the Shewanellaceae, and recommendation for two new genera, Pseudoshewanella and Parashewanella.</title>
        <authorList>
            <person name="Wang G."/>
        </authorList>
    </citation>
    <scope>NUCLEOTIDE SEQUENCE [LARGE SCALE GENOMIC DNA]</scope>
    <source>
        <strain evidence="4 5">C51</strain>
    </source>
</reference>
<dbReference type="RefSeq" id="WP_121837451.1">
    <property type="nucleotide sequence ID" value="NZ_ML014756.1"/>
</dbReference>
<sequence>MITDNDFMRYSRQILLPEVGEQGQLKINKASVVIIGVGGLGALVAHYLIAAGVGKIHLFDGDNVELSNLPRQLLFADEDIGQNKAETVADKLWTQYEKCEINVTNKHFDKQTLQEIDDTASVVIDCCDNFTARRSINQFCVEQEIALVSVAVANFNLQAMVYQPNVSGCYQCLYPESTQTAENCSTVGVLGPMVGIAASMQALLALKQILGLPNISGKLWHFDGINFNWFAAVLERDPECPVCSIIKCEEDSV</sequence>
<evidence type="ECO:0000313" key="5">
    <source>
        <dbReference type="Proteomes" id="UP000281474"/>
    </source>
</evidence>
<evidence type="ECO:0000256" key="2">
    <source>
        <dbReference type="SAM" id="Phobius"/>
    </source>
</evidence>
<dbReference type="PANTHER" id="PTHR10953:SF240">
    <property type="entry name" value="SULFUR CARRIER PROTEIN THIS ADENYLYLTRANSFERASE"/>
    <property type="match status" value="1"/>
</dbReference>
<keyword evidence="2" id="KW-0472">Membrane</keyword>
<dbReference type="FunFam" id="3.40.50.720:FF:000080">
    <property type="entry name" value="Thiazole biosynthesis adenylyltransferase ThiF"/>
    <property type="match status" value="1"/>
</dbReference>
<dbReference type="InterPro" id="IPR035985">
    <property type="entry name" value="Ubiquitin-activating_enz"/>
</dbReference>
<evidence type="ECO:0000313" key="4">
    <source>
        <dbReference type="EMBL" id="RLV61189.1"/>
    </source>
</evidence>
<feature type="domain" description="THIF-type NAD/FAD binding fold" evidence="3">
    <location>
        <begin position="10"/>
        <end position="242"/>
    </location>
</feature>
<dbReference type="AlphaFoldDB" id="A0A3L8Q2E0"/>
<organism evidence="4 5">
    <name type="scientific">Parashewanella curva</name>
    <dbReference type="NCBI Taxonomy" id="2338552"/>
    <lineage>
        <taxon>Bacteria</taxon>
        <taxon>Pseudomonadati</taxon>
        <taxon>Pseudomonadota</taxon>
        <taxon>Gammaproteobacteria</taxon>
        <taxon>Alteromonadales</taxon>
        <taxon>Shewanellaceae</taxon>
        <taxon>Parashewanella</taxon>
    </lineage>
</organism>
<keyword evidence="2" id="KW-0812">Transmembrane</keyword>
<dbReference type="GO" id="GO:0008146">
    <property type="term" value="F:sulfotransferase activity"/>
    <property type="evidence" value="ECO:0007669"/>
    <property type="project" value="TreeGrafter"/>
</dbReference>
<comment type="caution">
    <text evidence="4">The sequence shown here is derived from an EMBL/GenBank/DDBJ whole genome shotgun (WGS) entry which is preliminary data.</text>
</comment>
<accession>A0A3L8Q2E0</accession>
<dbReference type="OrthoDB" id="9804286at2"/>
<gene>
    <name evidence="4" type="ORF">D5018_02730</name>
</gene>
<keyword evidence="5" id="KW-1185">Reference proteome</keyword>
<dbReference type="SUPFAM" id="SSF69572">
    <property type="entry name" value="Activating enzymes of the ubiquitin-like proteins"/>
    <property type="match status" value="1"/>
</dbReference>
<dbReference type="GO" id="GO:0004792">
    <property type="term" value="F:thiosulfate-cyanide sulfurtransferase activity"/>
    <property type="evidence" value="ECO:0007669"/>
    <property type="project" value="TreeGrafter"/>
</dbReference>
<dbReference type="Gene3D" id="3.40.50.720">
    <property type="entry name" value="NAD(P)-binding Rossmann-like Domain"/>
    <property type="match status" value="1"/>
</dbReference>
<keyword evidence="2" id="KW-1133">Transmembrane helix</keyword>
<dbReference type="EMBL" id="QZEI01000005">
    <property type="protein sequence ID" value="RLV61189.1"/>
    <property type="molecule type" value="Genomic_DNA"/>
</dbReference>
<dbReference type="Proteomes" id="UP000281474">
    <property type="component" value="Unassembled WGS sequence"/>
</dbReference>
<dbReference type="GO" id="GO:0016779">
    <property type="term" value="F:nucleotidyltransferase activity"/>
    <property type="evidence" value="ECO:0007669"/>
    <property type="project" value="TreeGrafter"/>
</dbReference>
<protein>
    <submittedName>
        <fullName evidence="4">HesA/MoeB/ThiF family protein</fullName>
    </submittedName>
</protein>
<proteinExistence type="inferred from homology"/>
<dbReference type="InterPro" id="IPR000594">
    <property type="entry name" value="ThiF_NAD_FAD-bd"/>
</dbReference>
<dbReference type="PANTHER" id="PTHR10953">
    <property type="entry name" value="UBIQUITIN-ACTIVATING ENZYME E1"/>
    <property type="match status" value="1"/>
</dbReference>
<dbReference type="GO" id="GO:0008641">
    <property type="term" value="F:ubiquitin-like modifier activating enzyme activity"/>
    <property type="evidence" value="ECO:0007669"/>
    <property type="project" value="InterPro"/>
</dbReference>